<name>A0ABW4EYE0_9PSEU</name>
<dbReference type="InterPro" id="IPR004360">
    <property type="entry name" value="Glyas_Fos-R_dOase_dom"/>
</dbReference>
<dbReference type="EMBL" id="JBHUCO010000023">
    <property type="protein sequence ID" value="MFD1520002.1"/>
    <property type="molecule type" value="Genomic_DNA"/>
</dbReference>
<comment type="caution">
    <text evidence="2">The sequence shown here is derived from an EMBL/GenBank/DDBJ whole genome shotgun (WGS) entry which is preliminary data.</text>
</comment>
<dbReference type="PROSITE" id="PS51819">
    <property type="entry name" value="VOC"/>
    <property type="match status" value="1"/>
</dbReference>
<dbReference type="RefSeq" id="WP_344722467.1">
    <property type="nucleotide sequence ID" value="NZ_BAAAUS010000013.1"/>
</dbReference>
<sequence>MTEKTISPVPPGYTTVTPWIIGRNTDGLLAFVHEAFGAEELARVQGPDGTIGHAEVRIGDAVVMMFDGTVDWPDTPAFLRLYVPDGDAVFTGALAAGATAVTAMTEMFWGDRVGRVRDPYGNLWWIQTRVAEVDAQEAERRAGQPEFIAAMEYVTSGEFVRST</sequence>
<protein>
    <submittedName>
        <fullName evidence="2">VOC family protein</fullName>
    </submittedName>
</protein>
<reference evidence="3" key="1">
    <citation type="journal article" date="2019" name="Int. J. Syst. Evol. Microbiol.">
        <title>The Global Catalogue of Microorganisms (GCM) 10K type strain sequencing project: providing services to taxonomists for standard genome sequencing and annotation.</title>
        <authorList>
            <consortium name="The Broad Institute Genomics Platform"/>
            <consortium name="The Broad Institute Genome Sequencing Center for Infectious Disease"/>
            <person name="Wu L."/>
            <person name="Ma J."/>
        </authorList>
    </citation>
    <scope>NUCLEOTIDE SEQUENCE [LARGE SCALE GENOMIC DNA]</scope>
    <source>
        <strain evidence="3">CCM 7043</strain>
    </source>
</reference>
<dbReference type="Pfam" id="PF00903">
    <property type="entry name" value="Glyoxalase"/>
    <property type="match status" value="1"/>
</dbReference>
<accession>A0ABW4EYE0</accession>
<dbReference type="Gene3D" id="3.30.720.110">
    <property type="match status" value="1"/>
</dbReference>
<dbReference type="PANTHER" id="PTHR34109">
    <property type="entry name" value="BNAUNNG04460D PROTEIN-RELATED"/>
    <property type="match status" value="1"/>
</dbReference>
<feature type="domain" description="VOC" evidence="1">
    <location>
        <begin position="12"/>
        <end position="129"/>
    </location>
</feature>
<organism evidence="2 3">
    <name type="scientific">Pseudonocardia yunnanensis</name>
    <dbReference type="NCBI Taxonomy" id="58107"/>
    <lineage>
        <taxon>Bacteria</taxon>
        <taxon>Bacillati</taxon>
        <taxon>Actinomycetota</taxon>
        <taxon>Actinomycetes</taxon>
        <taxon>Pseudonocardiales</taxon>
        <taxon>Pseudonocardiaceae</taxon>
        <taxon>Pseudonocardia</taxon>
    </lineage>
</organism>
<dbReference type="InterPro" id="IPR029068">
    <property type="entry name" value="Glyas_Bleomycin-R_OHBP_Dase"/>
</dbReference>
<dbReference type="Gene3D" id="3.30.720.120">
    <property type="match status" value="1"/>
</dbReference>
<dbReference type="SUPFAM" id="SSF54593">
    <property type="entry name" value="Glyoxalase/Bleomycin resistance protein/Dihydroxybiphenyl dioxygenase"/>
    <property type="match status" value="1"/>
</dbReference>
<dbReference type="PANTHER" id="PTHR34109:SF1">
    <property type="entry name" value="VOC DOMAIN-CONTAINING PROTEIN"/>
    <property type="match status" value="1"/>
</dbReference>
<keyword evidence="3" id="KW-1185">Reference proteome</keyword>
<dbReference type="Proteomes" id="UP001597114">
    <property type="component" value="Unassembled WGS sequence"/>
</dbReference>
<evidence type="ECO:0000313" key="3">
    <source>
        <dbReference type="Proteomes" id="UP001597114"/>
    </source>
</evidence>
<proteinExistence type="predicted"/>
<evidence type="ECO:0000259" key="1">
    <source>
        <dbReference type="PROSITE" id="PS51819"/>
    </source>
</evidence>
<evidence type="ECO:0000313" key="2">
    <source>
        <dbReference type="EMBL" id="MFD1520002.1"/>
    </source>
</evidence>
<dbReference type="CDD" id="cd07246">
    <property type="entry name" value="VOC_like"/>
    <property type="match status" value="1"/>
</dbReference>
<gene>
    <name evidence="2" type="ORF">ACFSJD_21075</name>
</gene>
<dbReference type="InterPro" id="IPR037523">
    <property type="entry name" value="VOC_core"/>
</dbReference>